<evidence type="ECO:0000256" key="1">
    <source>
        <dbReference type="SAM" id="MobiDB-lite"/>
    </source>
</evidence>
<comment type="caution">
    <text evidence="2">The sequence shown here is derived from an EMBL/GenBank/DDBJ whole genome shotgun (WGS) entry which is preliminary data.</text>
</comment>
<evidence type="ECO:0008006" key="4">
    <source>
        <dbReference type="Google" id="ProtNLM"/>
    </source>
</evidence>
<protein>
    <recommendedName>
        <fullName evidence="4">Encoded protein</fullName>
    </recommendedName>
</protein>
<organism evidence="2 3">
    <name type="scientific">Dunaliella salina</name>
    <name type="common">Green alga</name>
    <name type="synonym">Protococcus salinus</name>
    <dbReference type="NCBI Taxonomy" id="3046"/>
    <lineage>
        <taxon>Eukaryota</taxon>
        <taxon>Viridiplantae</taxon>
        <taxon>Chlorophyta</taxon>
        <taxon>core chlorophytes</taxon>
        <taxon>Chlorophyceae</taxon>
        <taxon>CS clade</taxon>
        <taxon>Chlamydomonadales</taxon>
        <taxon>Dunaliellaceae</taxon>
        <taxon>Dunaliella</taxon>
    </lineage>
</organism>
<evidence type="ECO:0000313" key="2">
    <source>
        <dbReference type="EMBL" id="KAF5839154.1"/>
    </source>
</evidence>
<sequence length="180" mass="19271">MPSFFGLASPIPLQKAVGPSRKRAQSGGMSRADLRPKLCGDTPNAEVLEAVRSTSKRVRSRGVSRADLRSSSAADYDGQRMDLWEDAQAGVMAVHKEGSCHPAQKEGSCAMALEGVQGNVHLQKATPELRERPDVPDVAYSTRLRGENPPGCRGGMGGAGQVPILMYLLAHTMQQAVLDF</sequence>
<proteinExistence type="predicted"/>
<dbReference type="Proteomes" id="UP000815325">
    <property type="component" value="Unassembled WGS sequence"/>
</dbReference>
<reference evidence="2" key="1">
    <citation type="submission" date="2017-08" db="EMBL/GenBank/DDBJ databases">
        <authorList>
            <person name="Polle J.E."/>
            <person name="Barry K."/>
            <person name="Cushman J."/>
            <person name="Schmutz J."/>
            <person name="Tran D."/>
            <person name="Hathwaick L.T."/>
            <person name="Yim W.C."/>
            <person name="Jenkins J."/>
            <person name="Mckie-Krisberg Z.M."/>
            <person name="Prochnik S."/>
            <person name="Lindquist E."/>
            <person name="Dockter R.B."/>
            <person name="Adam C."/>
            <person name="Molina H."/>
            <person name="Bunkerborg J."/>
            <person name="Jin E."/>
            <person name="Buchheim M."/>
            <person name="Magnuson J."/>
        </authorList>
    </citation>
    <scope>NUCLEOTIDE SEQUENCE</scope>
    <source>
        <strain evidence="2">CCAP 19/18</strain>
    </source>
</reference>
<evidence type="ECO:0000313" key="3">
    <source>
        <dbReference type="Proteomes" id="UP000815325"/>
    </source>
</evidence>
<feature type="region of interest" description="Disordered" evidence="1">
    <location>
        <begin position="16"/>
        <end position="41"/>
    </location>
</feature>
<dbReference type="EMBL" id="MU069553">
    <property type="protein sequence ID" value="KAF5839154.1"/>
    <property type="molecule type" value="Genomic_DNA"/>
</dbReference>
<name>A0ABQ7GX22_DUNSA</name>
<gene>
    <name evidence="2" type="ORF">DUNSADRAFT_1467</name>
</gene>
<keyword evidence="3" id="KW-1185">Reference proteome</keyword>
<accession>A0ABQ7GX22</accession>